<dbReference type="Proteomes" id="UP000735302">
    <property type="component" value="Unassembled WGS sequence"/>
</dbReference>
<accession>A0AAV4B8A9</accession>
<evidence type="ECO:0000313" key="1">
    <source>
        <dbReference type="EMBL" id="GFO16309.1"/>
    </source>
</evidence>
<organism evidence="1 2">
    <name type="scientific">Plakobranchus ocellatus</name>
    <dbReference type="NCBI Taxonomy" id="259542"/>
    <lineage>
        <taxon>Eukaryota</taxon>
        <taxon>Metazoa</taxon>
        <taxon>Spiralia</taxon>
        <taxon>Lophotrochozoa</taxon>
        <taxon>Mollusca</taxon>
        <taxon>Gastropoda</taxon>
        <taxon>Heterobranchia</taxon>
        <taxon>Euthyneura</taxon>
        <taxon>Panpulmonata</taxon>
        <taxon>Sacoglossa</taxon>
        <taxon>Placobranchoidea</taxon>
        <taxon>Plakobranchidae</taxon>
        <taxon>Plakobranchus</taxon>
    </lineage>
</organism>
<sequence length="86" mass="9515">MHLLNLSIGEWSNLRENREVSFLLDFTDLSPSPLSAVATTSIPTPHTRRVTNWPISGLGLAWLIRPAFTSFQLSSVPELSPSVLNL</sequence>
<reference evidence="1 2" key="1">
    <citation type="journal article" date="2021" name="Elife">
        <title>Chloroplast acquisition without the gene transfer in kleptoplastic sea slugs, Plakobranchus ocellatus.</title>
        <authorList>
            <person name="Maeda T."/>
            <person name="Takahashi S."/>
            <person name="Yoshida T."/>
            <person name="Shimamura S."/>
            <person name="Takaki Y."/>
            <person name="Nagai Y."/>
            <person name="Toyoda A."/>
            <person name="Suzuki Y."/>
            <person name="Arimoto A."/>
            <person name="Ishii H."/>
            <person name="Satoh N."/>
            <person name="Nishiyama T."/>
            <person name="Hasebe M."/>
            <person name="Maruyama T."/>
            <person name="Minagawa J."/>
            <person name="Obokata J."/>
            <person name="Shigenobu S."/>
        </authorList>
    </citation>
    <scope>NUCLEOTIDE SEQUENCE [LARGE SCALE GENOMIC DNA]</scope>
</reference>
<comment type="caution">
    <text evidence="1">The sequence shown here is derived from an EMBL/GenBank/DDBJ whole genome shotgun (WGS) entry which is preliminary data.</text>
</comment>
<evidence type="ECO:0000313" key="2">
    <source>
        <dbReference type="Proteomes" id="UP000735302"/>
    </source>
</evidence>
<dbReference type="EMBL" id="BLXT01004656">
    <property type="protein sequence ID" value="GFO16309.1"/>
    <property type="molecule type" value="Genomic_DNA"/>
</dbReference>
<gene>
    <name evidence="1" type="ORF">PoB_004281400</name>
</gene>
<proteinExistence type="predicted"/>
<keyword evidence="2" id="KW-1185">Reference proteome</keyword>
<name>A0AAV4B8A9_9GAST</name>
<dbReference type="AlphaFoldDB" id="A0AAV4B8A9"/>
<protein>
    <submittedName>
        <fullName evidence="1">Uncharacterized protein</fullName>
    </submittedName>
</protein>